<evidence type="ECO:0008006" key="5">
    <source>
        <dbReference type="Google" id="ProtNLM"/>
    </source>
</evidence>
<sequence>MTVRPTGRDAGSLVRIVALSAATASAVMFVVPAAFAQASAPVVSSVFVHPQYDTGNSAINENFQYIAHPPMRPIAASEPAVVHGSHRGRRGQSGTTGTPSATGGGSNNTAAVPLPTMPADGSSGAPVSQ</sequence>
<feature type="transmembrane region" description="Helical" evidence="2">
    <location>
        <begin position="12"/>
        <end position="35"/>
    </location>
</feature>
<accession>A0ABU9WCN2</accession>
<feature type="region of interest" description="Disordered" evidence="1">
    <location>
        <begin position="78"/>
        <end position="129"/>
    </location>
</feature>
<keyword evidence="4" id="KW-1185">Reference proteome</keyword>
<protein>
    <recommendedName>
        <fullName evidence="5">Lipoprotein</fullName>
    </recommendedName>
</protein>
<feature type="compositionally biased region" description="Low complexity" evidence="1">
    <location>
        <begin position="92"/>
        <end position="101"/>
    </location>
</feature>
<evidence type="ECO:0000256" key="2">
    <source>
        <dbReference type="SAM" id="Phobius"/>
    </source>
</evidence>
<evidence type="ECO:0000256" key="1">
    <source>
        <dbReference type="SAM" id="MobiDB-lite"/>
    </source>
</evidence>
<proteinExistence type="predicted"/>
<name>A0ABU9WCN2_9BURK</name>
<keyword evidence="2" id="KW-0812">Transmembrane</keyword>
<comment type="caution">
    <text evidence="3">The sequence shown here is derived from an EMBL/GenBank/DDBJ whole genome shotgun (WGS) entry which is preliminary data.</text>
</comment>
<organism evidence="3 4">
    <name type="scientific">Burkholderia theae</name>
    <dbReference type="NCBI Taxonomy" id="3143496"/>
    <lineage>
        <taxon>Bacteria</taxon>
        <taxon>Pseudomonadati</taxon>
        <taxon>Pseudomonadota</taxon>
        <taxon>Betaproteobacteria</taxon>
        <taxon>Burkholderiales</taxon>
        <taxon>Burkholderiaceae</taxon>
        <taxon>Burkholderia</taxon>
    </lineage>
</organism>
<reference evidence="3 4" key="1">
    <citation type="submission" date="2024-05" db="EMBL/GenBank/DDBJ databases">
        <title>Burkholderia sp. Nov. a novel bacteria isolated from rhizosphere soil of Camellia sinensis.</title>
        <authorList>
            <person name="Dong Y."/>
        </authorList>
    </citation>
    <scope>NUCLEOTIDE SEQUENCE [LARGE SCALE GENOMIC DNA]</scope>
    <source>
        <strain evidence="3 4">GS2Y</strain>
    </source>
</reference>
<keyword evidence="2" id="KW-0472">Membrane</keyword>
<dbReference type="Proteomes" id="UP001466933">
    <property type="component" value="Unassembled WGS sequence"/>
</dbReference>
<dbReference type="RefSeq" id="WP_343490790.1">
    <property type="nucleotide sequence ID" value="NZ_JBCPYA010000001.1"/>
</dbReference>
<gene>
    <name evidence="3" type="ORF">VOI36_03350</name>
</gene>
<keyword evidence="2" id="KW-1133">Transmembrane helix</keyword>
<evidence type="ECO:0000313" key="3">
    <source>
        <dbReference type="EMBL" id="MEN2468917.1"/>
    </source>
</evidence>
<evidence type="ECO:0000313" key="4">
    <source>
        <dbReference type="Proteomes" id="UP001466933"/>
    </source>
</evidence>
<dbReference type="EMBL" id="JBCPYA010000001">
    <property type="protein sequence ID" value="MEN2468917.1"/>
    <property type="molecule type" value="Genomic_DNA"/>
</dbReference>